<gene>
    <name evidence="1" type="ORF">ACFOYY_06165</name>
</gene>
<dbReference type="EMBL" id="JBHSBC010000004">
    <property type="protein sequence ID" value="MFC3979693.1"/>
    <property type="molecule type" value="Genomic_DNA"/>
</dbReference>
<sequence length="89" mass="9879">MHERTALISASQPHQPWCNNHYTDPRHAEDSYCRRGSGTGLYLSDTDDGPRLFAHDATADLDQLPLDQVEARLRAGLELVTAYRTAVAA</sequence>
<name>A0ABV8ETI6_9ACTN</name>
<reference evidence="2" key="1">
    <citation type="journal article" date="2019" name="Int. J. Syst. Evol. Microbiol.">
        <title>The Global Catalogue of Microorganisms (GCM) 10K type strain sequencing project: providing services to taxonomists for standard genome sequencing and annotation.</title>
        <authorList>
            <consortium name="The Broad Institute Genomics Platform"/>
            <consortium name="The Broad Institute Genome Sequencing Center for Infectious Disease"/>
            <person name="Wu L."/>
            <person name="Ma J."/>
        </authorList>
    </citation>
    <scope>NUCLEOTIDE SEQUENCE [LARGE SCALE GENOMIC DNA]</scope>
    <source>
        <strain evidence="2">TBRC 7912</strain>
    </source>
</reference>
<dbReference type="Proteomes" id="UP001595698">
    <property type="component" value="Unassembled WGS sequence"/>
</dbReference>
<proteinExistence type="predicted"/>
<evidence type="ECO:0008006" key="3">
    <source>
        <dbReference type="Google" id="ProtNLM"/>
    </source>
</evidence>
<comment type="caution">
    <text evidence="1">The sequence shown here is derived from an EMBL/GenBank/DDBJ whole genome shotgun (WGS) entry which is preliminary data.</text>
</comment>
<evidence type="ECO:0000313" key="1">
    <source>
        <dbReference type="EMBL" id="MFC3979693.1"/>
    </source>
</evidence>
<evidence type="ECO:0000313" key="2">
    <source>
        <dbReference type="Proteomes" id="UP001595698"/>
    </source>
</evidence>
<keyword evidence="2" id="KW-1185">Reference proteome</keyword>
<accession>A0ABV8ETI6</accession>
<dbReference type="RefSeq" id="WP_386188528.1">
    <property type="nucleotide sequence ID" value="NZ_JBHSBC010000004.1"/>
</dbReference>
<organism evidence="1 2">
    <name type="scientific">Streptosporangium jomthongense</name>
    <dbReference type="NCBI Taxonomy" id="1193683"/>
    <lineage>
        <taxon>Bacteria</taxon>
        <taxon>Bacillati</taxon>
        <taxon>Actinomycetota</taxon>
        <taxon>Actinomycetes</taxon>
        <taxon>Streptosporangiales</taxon>
        <taxon>Streptosporangiaceae</taxon>
        <taxon>Streptosporangium</taxon>
    </lineage>
</organism>
<protein>
    <recommendedName>
        <fullName evidence="3">RES domain-containing protein</fullName>
    </recommendedName>
</protein>